<evidence type="ECO:0000313" key="2">
    <source>
        <dbReference type="EMBL" id="CAE6430877.1"/>
    </source>
</evidence>
<reference evidence="2" key="1">
    <citation type="submission" date="2021-01" db="EMBL/GenBank/DDBJ databases">
        <authorList>
            <person name="Kaushik A."/>
        </authorList>
    </citation>
    <scope>NUCLEOTIDE SEQUENCE</scope>
    <source>
        <strain evidence="2">AG2-2IIIB</strain>
    </source>
</reference>
<organism evidence="2 3">
    <name type="scientific">Rhizoctonia solani</name>
    <dbReference type="NCBI Taxonomy" id="456999"/>
    <lineage>
        <taxon>Eukaryota</taxon>
        <taxon>Fungi</taxon>
        <taxon>Dikarya</taxon>
        <taxon>Basidiomycota</taxon>
        <taxon>Agaricomycotina</taxon>
        <taxon>Agaricomycetes</taxon>
        <taxon>Cantharellales</taxon>
        <taxon>Ceratobasidiaceae</taxon>
        <taxon>Rhizoctonia</taxon>
    </lineage>
</organism>
<dbReference type="Proteomes" id="UP000663843">
    <property type="component" value="Unassembled WGS sequence"/>
</dbReference>
<protein>
    <recommendedName>
        <fullName evidence="4">Gti1/Pac2 family-domain-containing protein</fullName>
    </recommendedName>
</protein>
<evidence type="ECO:0000256" key="1">
    <source>
        <dbReference type="SAM" id="MobiDB-lite"/>
    </source>
</evidence>
<dbReference type="GO" id="GO:0003677">
    <property type="term" value="F:DNA binding"/>
    <property type="evidence" value="ECO:0007669"/>
    <property type="project" value="TreeGrafter"/>
</dbReference>
<comment type="caution">
    <text evidence="2">The sequence shown here is derived from an EMBL/GenBank/DDBJ whole genome shotgun (WGS) entry which is preliminary data.</text>
</comment>
<dbReference type="PANTHER" id="PTHR28027:SF1">
    <property type="entry name" value="CAMP INDEPENDENT REGULATORY PROTEIN (AFU_ORTHOLOGUE AFUA_3G09640)"/>
    <property type="match status" value="1"/>
</dbReference>
<dbReference type="EMBL" id="CAJMWT010002050">
    <property type="protein sequence ID" value="CAE6430877.1"/>
    <property type="molecule type" value="Genomic_DNA"/>
</dbReference>
<dbReference type="AlphaFoldDB" id="A0A8H3ANM1"/>
<dbReference type="InterPro" id="IPR018608">
    <property type="entry name" value="Gti1/Pac2"/>
</dbReference>
<dbReference type="PANTHER" id="PTHR28027">
    <property type="entry name" value="TRANSCRIPTIONAL REGULATOR MIT1"/>
    <property type="match status" value="1"/>
</dbReference>
<dbReference type="Pfam" id="PF09729">
    <property type="entry name" value="Gti1_Pac2"/>
    <property type="match status" value="1"/>
</dbReference>
<gene>
    <name evidence="2" type="ORF">RDB_LOCUS63973</name>
</gene>
<accession>A0A8H3ANM1</accession>
<evidence type="ECO:0000313" key="3">
    <source>
        <dbReference type="Proteomes" id="UP000663843"/>
    </source>
</evidence>
<feature type="region of interest" description="Disordered" evidence="1">
    <location>
        <begin position="216"/>
        <end position="235"/>
    </location>
</feature>
<proteinExistence type="predicted"/>
<evidence type="ECO:0008006" key="4">
    <source>
        <dbReference type="Google" id="ProtNLM"/>
    </source>
</evidence>
<name>A0A8H3ANM1_9AGAM</name>
<sequence length="235" mass="27389">MQAQFKVQVFGLSIVQALWYTLHRMPQQIPLTPTHFIPRTRATHERLRIRNAHDAQIVFEAVRLGVLPMVKQRLSIVDCNLLQPGQVYCWEQENGEAGIERWTDCRRWGASRARENFLFYIESQTAPEHDEGSLNLDNYRIPHEQRLPWDFRQDSRSSGFTKQVKHNTKDSPCRWNLTAYFSGEDYLNLPTVDDDPIFSRLSVPQGMYTTVESLLKKSERRSTTNSDPGEIPVRI</sequence>